<dbReference type="FunFam" id="3.20.19.10:FF:000003">
    <property type="entry name" value="3-isopropylmalate dehydratase small subunit"/>
    <property type="match status" value="1"/>
</dbReference>
<dbReference type="PANTHER" id="PTHR43822">
    <property type="entry name" value="HOMOACONITASE, MITOCHONDRIAL-RELATED"/>
    <property type="match status" value="1"/>
</dbReference>
<dbReference type="PROSITE" id="PS00450">
    <property type="entry name" value="ACONITASE_1"/>
    <property type="match status" value="1"/>
</dbReference>
<dbReference type="PROSITE" id="PS01244">
    <property type="entry name" value="ACONITASE_2"/>
    <property type="match status" value="1"/>
</dbReference>
<name>W6MWC6_9ASCO</name>
<dbReference type="PANTHER" id="PTHR43822:SF9">
    <property type="entry name" value="3-ISOPROPYLMALATE DEHYDRATASE"/>
    <property type="match status" value="1"/>
</dbReference>
<comment type="catalytic activity">
    <reaction evidence="1 18">
        <text>(2R,3S)-3-isopropylmalate = (2S)-2-isopropylmalate</text>
        <dbReference type="Rhea" id="RHEA:32287"/>
        <dbReference type="ChEBI" id="CHEBI:1178"/>
        <dbReference type="ChEBI" id="CHEBI:35121"/>
        <dbReference type="EC" id="4.2.1.33"/>
    </reaction>
</comment>
<dbReference type="NCBIfam" id="NF004016">
    <property type="entry name" value="PRK05478.1"/>
    <property type="match status" value="1"/>
</dbReference>
<evidence type="ECO:0000313" key="23">
    <source>
        <dbReference type="Proteomes" id="UP000019384"/>
    </source>
</evidence>
<feature type="compositionally biased region" description="Acidic residues" evidence="19">
    <location>
        <begin position="520"/>
        <end position="530"/>
    </location>
</feature>
<evidence type="ECO:0000256" key="13">
    <source>
        <dbReference type="ARBA" id="ARBA00023014"/>
    </source>
</evidence>
<dbReference type="HAMAP" id="MF_01026">
    <property type="entry name" value="LeuC_type1"/>
    <property type="match status" value="1"/>
</dbReference>
<dbReference type="GO" id="GO:0003861">
    <property type="term" value="F:3-isopropylmalate dehydratase activity"/>
    <property type="evidence" value="ECO:0007669"/>
    <property type="project" value="UniProtKB-EC"/>
</dbReference>
<accession>W6MWC6</accession>
<dbReference type="GO" id="GO:0051539">
    <property type="term" value="F:4 iron, 4 sulfur cluster binding"/>
    <property type="evidence" value="ECO:0007669"/>
    <property type="project" value="UniProtKB-KW"/>
</dbReference>
<evidence type="ECO:0000256" key="15">
    <source>
        <dbReference type="ARBA" id="ARBA00023304"/>
    </source>
</evidence>
<dbReference type="HAMAP" id="MF_01031">
    <property type="entry name" value="LeuD_type1"/>
    <property type="match status" value="1"/>
</dbReference>
<organism evidence="22 23">
    <name type="scientific">Kuraishia capsulata CBS 1993</name>
    <dbReference type="NCBI Taxonomy" id="1382522"/>
    <lineage>
        <taxon>Eukaryota</taxon>
        <taxon>Fungi</taxon>
        <taxon>Dikarya</taxon>
        <taxon>Ascomycota</taxon>
        <taxon>Saccharomycotina</taxon>
        <taxon>Pichiomycetes</taxon>
        <taxon>Pichiales</taxon>
        <taxon>Pichiaceae</taxon>
        <taxon>Kuraishia</taxon>
    </lineage>
</organism>
<evidence type="ECO:0000256" key="11">
    <source>
        <dbReference type="ARBA" id="ARBA00022723"/>
    </source>
</evidence>
<evidence type="ECO:0000256" key="4">
    <source>
        <dbReference type="ARBA" id="ARBA00004729"/>
    </source>
</evidence>
<keyword evidence="13" id="KW-0411">Iron-sulfur</keyword>
<dbReference type="UniPathway" id="UPA00048">
    <property type="reaction ID" value="UER00071"/>
</dbReference>
<dbReference type="InterPro" id="IPR004430">
    <property type="entry name" value="3-IsopropMal_deHydase_lsu"/>
</dbReference>
<comment type="pathway">
    <text evidence="4 18">Amino-acid biosynthesis; L-leucine biosynthesis; L-leucine from 3-methyl-2-oxobutanoate: step 2/4.</text>
</comment>
<dbReference type="Gene3D" id="3.30.499.10">
    <property type="entry name" value="Aconitase, domain 3"/>
    <property type="match status" value="2"/>
</dbReference>
<dbReference type="RefSeq" id="XP_022459206.1">
    <property type="nucleotide sequence ID" value="XM_022601578.1"/>
</dbReference>
<evidence type="ECO:0000313" key="22">
    <source>
        <dbReference type="EMBL" id="CDK27210.1"/>
    </source>
</evidence>
<evidence type="ECO:0000256" key="2">
    <source>
        <dbReference type="ARBA" id="ARBA00001966"/>
    </source>
</evidence>
<dbReference type="GeneID" id="34520594"/>
<evidence type="ECO:0000256" key="7">
    <source>
        <dbReference type="ARBA" id="ARBA00014371"/>
    </source>
</evidence>
<dbReference type="AlphaFoldDB" id="W6MWC6"/>
<dbReference type="SUPFAM" id="SSF53732">
    <property type="entry name" value="Aconitase iron-sulfur domain"/>
    <property type="match status" value="1"/>
</dbReference>
<reference evidence="22" key="2">
    <citation type="submission" date="2014-02" db="EMBL/GenBank/DDBJ databases">
        <title>Complete DNA sequence of /Kuraishia capsulata/ illustrates novel genomic features among budding yeasts (/Saccharomycotina/).</title>
        <authorList>
            <person name="Morales L."/>
            <person name="Noel B."/>
            <person name="Porcel B."/>
            <person name="Marcet-Houben M."/>
            <person name="Hullo M-F."/>
            <person name="Sacerdot C."/>
            <person name="Tekaia F."/>
            <person name="Leh-Louis V."/>
            <person name="Despons L."/>
            <person name="Khanna V."/>
            <person name="Aury J-M."/>
            <person name="Barbe V."/>
            <person name="Couloux A."/>
            <person name="Labadie K."/>
            <person name="Pelletier E."/>
            <person name="Souciet J-L."/>
            <person name="Boekhout T."/>
            <person name="Gabaldon T."/>
            <person name="Wincker P."/>
            <person name="Dujon B."/>
        </authorList>
    </citation>
    <scope>NUCLEOTIDE SEQUENCE</scope>
    <source>
        <strain evidence="22">CBS 1993</strain>
    </source>
</reference>
<evidence type="ECO:0000256" key="3">
    <source>
        <dbReference type="ARBA" id="ARBA00002695"/>
    </source>
</evidence>
<dbReference type="PIRSF" id="PIRSF001418">
    <property type="entry name" value="ACN"/>
    <property type="match status" value="1"/>
</dbReference>
<dbReference type="GO" id="GO:0009098">
    <property type="term" value="P:L-leucine biosynthetic process"/>
    <property type="evidence" value="ECO:0007669"/>
    <property type="project" value="UniProtKB-UniPathway"/>
</dbReference>
<dbReference type="EC" id="4.2.1.33" evidence="6 18"/>
<comment type="similarity">
    <text evidence="5 18">Belongs to the aconitase/IPM isomerase family.</text>
</comment>
<evidence type="ECO:0000259" key="20">
    <source>
        <dbReference type="Pfam" id="PF00330"/>
    </source>
</evidence>
<dbReference type="GO" id="GO:0009316">
    <property type="term" value="C:3-isopropylmalate dehydratase complex"/>
    <property type="evidence" value="ECO:0007669"/>
    <property type="project" value="InterPro"/>
</dbReference>
<comment type="function">
    <text evidence="3 18">Catalyzes the isomerization between 2-isopropylmalate and 3-isopropylmalate, via the formation of 2-isopropylmaleate.</text>
</comment>
<dbReference type="CDD" id="cd01577">
    <property type="entry name" value="IPMI_Swivel"/>
    <property type="match status" value="1"/>
</dbReference>
<evidence type="ECO:0000256" key="16">
    <source>
        <dbReference type="ARBA" id="ARBA00031631"/>
    </source>
</evidence>
<reference evidence="22" key="1">
    <citation type="submission" date="2013-12" db="EMBL/GenBank/DDBJ databases">
        <authorList>
            <person name="Genoscope - CEA"/>
        </authorList>
    </citation>
    <scope>NUCLEOTIDE SEQUENCE</scope>
    <source>
        <strain evidence="22">CBS 1993</strain>
    </source>
</reference>
<dbReference type="EMBL" id="HG793128">
    <property type="protein sequence ID" value="CDK27210.1"/>
    <property type="molecule type" value="Genomic_DNA"/>
</dbReference>
<evidence type="ECO:0000256" key="17">
    <source>
        <dbReference type="ARBA" id="ARBA00033368"/>
    </source>
</evidence>
<dbReference type="NCBIfam" id="TIGR00170">
    <property type="entry name" value="leuC"/>
    <property type="match status" value="1"/>
</dbReference>
<dbReference type="InterPro" id="IPR018136">
    <property type="entry name" value="Aconitase_4Fe-4S_BS"/>
</dbReference>
<dbReference type="SUPFAM" id="SSF52016">
    <property type="entry name" value="LeuD/IlvD-like"/>
    <property type="match status" value="1"/>
</dbReference>
<dbReference type="STRING" id="1382522.W6MWC6"/>
<keyword evidence="23" id="KW-1185">Reference proteome</keyword>
<gene>
    <name evidence="22" type="ORF">KUCA_T00003188001</name>
</gene>
<dbReference type="InterPro" id="IPR015931">
    <property type="entry name" value="Acnase/IPM_dHydase_lsu_aba_1/3"/>
</dbReference>
<evidence type="ECO:0000256" key="8">
    <source>
        <dbReference type="ARBA" id="ARBA00022430"/>
    </source>
</evidence>
<dbReference type="InterPro" id="IPR015928">
    <property type="entry name" value="Aconitase/3IPM_dehydase_swvl"/>
</dbReference>
<dbReference type="InterPro" id="IPR012235">
    <property type="entry name" value="3-IsopropMal_deHydtase_ssu/lsu"/>
</dbReference>
<dbReference type="Pfam" id="PF00330">
    <property type="entry name" value="Aconitase"/>
    <property type="match status" value="1"/>
</dbReference>
<evidence type="ECO:0000256" key="6">
    <source>
        <dbReference type="ARBA" id="ARBA00011998"/>
    </source>
</evidence>
<dbReference type="Gene3D" id="3.20.19.10">
    <property type="entry name" value="Aconitase, domain 4"/>
    <property type="match status" value="1"/>
</dbReference>
<keyword evidence="10 18" id="KW-0028">Amino-acid biosynthesis</keyword>
<dbReference type="InterPro" id="IPR000573">
    <property type="entry name" value="AconitaseA/IPMdHydase_ssu_swvl"/>
</dbReference>
<dbReference type="CDD" id="cd01583">
    <property type="entry name" value="IPMI"/>
    <property type="match status" value="1"/>
</dbReference>
<dbReference type="InterPro" id="IPR004431">
    <property type="entry name" value="3-IsopropMal_deHydase_ssu"/>
</dbReference>
<feature type="domain" description="Aconitase/3-isopropylmalate dehydratase large subunit alpha/beta/alpha" evidence="20">
    <location>
        <begin position="15"/>
        <end position="472"/>
    </location>
</feature>
<comment type="cofactor">
    <cofactor evidence="2">
        <name>[4Fe-4S] cluster</name>
        <dbReference type="ChEBI" id="CHEBI:49883"/>
    </cofactor>
</comment>
<protein>
    <recommendedName>
        <fullName evidence="7 18">3-isopropylmalate dehydratase</fullName>
        <ecNumber evidence="6 18">4.2.1.33</ecNumber>
    </recommendedName>
    <alternativeName>
        <fullName evidence="16 18">Alpha-IPM isomerase</fullName>
    </alternativeName>
    <alternativeName>
        <fullName evidence="17 18">Isopropylmalate isomerase</fullName>
    </alternativeName>
</protein>
<proteinExistence type="inferred from homology"/>
<evidence type="ECO:0000256" key="12">
    <source>
        <dbReference type="ARBA" id="ARBA00023004"/>
    </source>
</evidence>
<evidence type="ECO:0000256" key="14">
    <source>
        <dbReference type="ARBA" id="ARBA00023239"/>
    </source>
</evidence>
<keyword evidence="14 18" id="KW-0456">Lyase</keyword>
<evidence type="ECO:0000256" key="19">
    <source>
        <dbReference type="SAM" id="MobiDB-lite"/>
    </source>
</evidence>
<dbReference type="PRINTS" id="PR00415">
    <property type="entry name" value="ACONITASE"/>
</dbReference>
<dbReference type="NCBIfam" id="NF009116">
    <property type="entry name" value="PRK12466.1"/>
    <property type="match status" value="1"/>
</dbReference>
<dbReference type="InterPro" id="IPR001030">
    <property type="entry name" value="Acoase/IPM_deHydtase_lsu_aba"/>
</dbReference>
<evidence type="ECO:0000256" key="5">
    <source>
        <dbReference type="ARBA" id="ARBA00007185"/>
    </source>
</evidence>
<evidence type="ECO:0000256" key="18">
    <source>
        <dbReference type="PIRNR" id="PIRNR001418"/>
    </source>
</evidence>
<dbReference type="InterPro" id="IPR033940">
    <property type="entry name" value="IPMI_Swivel"/>
</dbReference>
<dbReference type="InterPro" id="IPR050067">
    <property type="entry name" value="IPM_dehydratase_rel_enz"/>
</dbReference>
<keyword evidence="11" id="KW-0479">Metal-binding</keyword>
<dbReference type="InterPro" id="IPR033941">
    <property type="entry name" value="IPMI_cat"/>
</dbReference>
<feature type="region of interest" description="Disordered" evidence="19">
    <location>
        <begin position="514"/>
        <end position="550"/>
    </location>
</feature>
<dbReference type="FunFam" id="3.30.499.10:FF:000006">
    <property type="entry name" value="3-isopropylmalate dehydratase large subunit"/>
    <property type="match status" value="1"/>
</dbReference>
<sequence>MPAISEISSPRTLYDKVFDDHVVHKDESGSYLLYIDRHLVHEVTSPQAFEGLRTAGRKVRRTDCTLATVDHNIPTVSRKTLKNIDTFIKEDDSRLQVKTLEQNVKDFGVTYFGMTDDRQGIVHVVGPEQGFTLPGTTVVCGDSHTSTHGAFGSLAFGIGTSEVEHVLATQTIIQAKSKNMRITIEGKLSPGITSKDLVLHVIGVIGTAGGTGSVIEFAGQAIEELSMEARMSICNMAIEAGARAGMIRPDNITLEYIKGRPLAPKGAEWEKAVSYWNSLYTDEGAHFDYDIVIKASDIIPTITWGNSPQDALPITGKVPDPADVSDPIKKASIERALSYMGLTPNTPLKELSIDKVFIGSCTNSRIEDLREAARVVRGHKKAATVKHALVVPGSGLIKKRAEAEGLDKIFQAAGFDWREAGCSMCLGMNPDILDPEERCASTSNRNFEGRQGALSRTHLMSPAMAAAAGIMGHFVDIREFPYADPVDQPKVTIEPNASESAALQKAIYDHEKTPLAPGETSEEAAEDEINDIPPEDHTAKETPSEPAGPTGMDEFTTLTSIAAPLDRANVDTDAIIPKQFLKTIKRTGLSAGLFYEWRFAKDASGNMVKTDFVLNTPPFTKSQILCVTGDNFGCGSSREHAPWALKDFGIRSIIAPSFGDIFYNNSFKNGLLPIRISQDVIEKVLYPLAVAQKELTIDLPQQKIFGPDGEVLVDHFDVEPFRKHCLVNGLDDIGITMQKEDFIQKYEDVRRSKFSFLEGGSKLIVPVKGTKKSPYGNKAQEW</sequence>
<feature type="compositionally biased region" description="Basic and acidic residues" evidence="19">
    <location>
        <begin position="534"/>
        <end position="543"/>
    </location>
</feature>
<dbReference type="HOGENOM" id="CLU_006714_0_1_1"/>
<evidence type="ECO:0000256" key="9">
    <source>
        <dbReference type="ARBA" id="ARBA00022485"/>
    </source>
</evidence>
<dbReference type="Pfam" id="PF00694">
    <property type="entry name" value="Aconitase_C"/>
    <property type="match status" value="1"/>
</dbReference>
<evidence type="ECO:0000256" key="1">
    <source>
        <dbReference type="ARBA" id="ARBA00000491"/>
    </source>
</evidence>
<dbReference type="NCBIfam" id="NF002458">
    <property type="entry name" value="PRK01641.1"/>
    <property type="match status" value="1"/>
</dbReference>
<feature type="domain" description="Aconitase A/isopropylmalate dehydratase small subunit swivel" evidence="21">
    <location>
        <begin position="552"/>
        <end position="678"/>
    </location>
</feature>
<keyword evidence="8 18" id="KW-0432">Leucine biosynthesis</keyword>
<keyword evidence="9" id="KW-0004">4Fe-4S</keyword>
<dbReference type="Proteomes" id="UP000019384">
    <property type="component" value="Unassembled WGS sequence"/>
</dbReference>
<keyword evidence="15 18" id="KW-0100">Branched-chain amino acid biosynthesis</keyword>
<dbReference type="GO" id="GO:0046872">
    <property type="term" value="F:metal ion binding"/>
    <property type="evidence" value="ECO:0007669"/>
    <property type="project" value="UniProtKB-KW"/>
</dbReference>
<evidence type="ECO:0000259" key="21">
    <source>
        <dbReference type="Pfam" id="PF00694"/>
    </source>
</evidence>
<dbReference type="NCBIfam" id="TIGR00171">
    <property type="entry name" value="leuD"/>
    <property type="match status" value="1"/>
</dbReference>
<keyword evidence="12" id="KW-0408">Iron</keyword>
<dbReference type="FunFam" id="3.30.499.10:FF:000007">
    <property type="entry name" value="3-isopropylmalate dehydratase large subunit"/>
    <property type="match status" value="1"/>
</dbReference>
<evidence type="ECO:0000256" key="10">
    <source>
        <dbReference type="ARBA" id="ARBA00022605"/>
    </source>
</evidence>
<dbReference type="OrthoDB" id="2279155at2759"/>
<dbReference type="InterPro" id="IPR036008">
    <property type="entry name" value="Aconitase_4Fe-4S_dom"/>
</dbReference>